<organism evidence="1 2">
    <name type="scientific">Nocardioides luteus</name>
    <dbReference type="NCBI Taxonomy" id="1844"/>
    <lineage>
        <taxon>Bacteria</taxon>
        <taxon>Bacillati</taxon>
        <taxon>Actinomycetota</taxon>
        <taxon>Actinomycetes</taxon>
        <taxon>Propionibacteriales</taxon>
        <taxon>Nocardioidaceae</taxon>
        <taxon>Nocardioides</taxon>
    </lineage>
</organism>
<dbReference type="STRING" id="1844.UG56_011910"/>
<dbReference type="AlphaFoldDB" id="A0A1J4N7R7"/>
<comment type="caution">
    <text evidence="1">The sequence shown here is derived from an EMBL/GenBank/DDBJ whole genome shotgun (WGS) entry which is preliminary data.</text>
</comment>
<evidence type="ECO:0000313" key="1">
    <source>
        <dbReference type="EMBL" id="OIJ26696.1"/>
    </source>
</evidence>
<dbReference type="Proteomes" id="UP000033772">
    <property type="component" value="Unassembled WGS sequence"/>
</dbReference>
<evidence type="ECO:0000313" key="2">
    <source>
        <dbReference type="Proteomes" id="UP000033772"/>
    </source>
</evidence>
<name>A0A1J4N7R7_9ACTN</name>
<accession>A0A1J4N7R7</accession>
<reference evidence="1" key="1">
    <citation type="submission" date="2016-10" db="EMBL/GenBank/DDBJ databases">
        <title>Draft Genome Sequence of Nocardioides luteus Strain BAFB, an Alkane-Degrading Bacterium Isolated from JP-7 Polluted Soil.</title>
        <authorList>
            <person name="Brown L."/>
            <person name="Ruiz O.N."/>
            <person name="Gunasekera T."/>
        </authorList>
    </citation>
    <scope>NUCLEOTIDE SEQUENCE [LARGE SCALE GENOMIC DNA]</scope>
    <source>
        <strain evidence="1">BAFB</strain>
    </source>
</reference>
<gene>
    <name evidence="1" type="ORF">UG56_011910</name>
</gene>
<dbReference type="EMBL" id="JZDQ02000014">
    <property type="protein sequence ID" value="OIJ26696.1"/>
    <property type="molecule type" value="Genomic_DNA"/>
</dbReference>
<proteinExistence type="predicted"/>
<sequence>MVSKKSAPPTPRLIQAEDDTWTLEIPGVATSKGHPAPEWAMAKGVEVVRRAAADIVRTWINGKPVSDAEKQVVLLVTRGDSQVYAWLDAAFADDNPR</sequence>
<protein>
    <submittedName>
        <fullName evidence="1">Uncharacterized protein</fullName>
    </submittedName>
</protein>
<dbReference type="OrthoDB" id="3783777at2"/>
<keyword evidence="2" id="KW-1185">Reference proteome</keyword>